<sequence length="367" mass="40701">MCLKLSCSSNVSSTDDQEDEMKREKAKTSSPAEEAGLDDNDLRSGGDKLPIVYRPEYGVEFCGLQRLHPFDAAKGGNIYRLLKAGNLIGSDSEVHRPREISVDELLDVHTKRYIESLKWSVNVAKIAEIPPLIFVPNYFVQRSYLRPMRYQTFGSILAAKCALSGSAGTGWAINLGGGFHHCSADNGGGFCPYADITLIVRMLQSSGRGIDRIMIVDLDAHQGNGYARDLMDDSGVFIMDMYNYRIYPRDHEAKLAIKRAVELKPHVGDEEYLRKLRSNLALSFDEFRPNFLIYNAGTDVLKGDPLGILDITGPGVIERDEIVFEMARDRGVPLVMLLSGGYLRSSARVIADSILNLHAKKLLPVAK</sequence>
<accession>A0ABM2A4D8</accession>
<feature type="domain" description="Histone deacetylase" evidence="4">
    <location>
        <begin position="68"/>
        <end position="354"/>
    </location>
</feature>
<comment type="catalytic activity">
    <reaction evidence="2">
        <text>N(6)-acetyl-L-lysyl-[histone] + H2O = L-lysyl-[histone] + acetate</text>
        <dbReference type="Rhea" id="RHEA:58196"/>
        <dbReference type="Rhea" id="RHEA-COMP:9845"/>
        <dbReference type="Rhea" id="RHEA-COMP:11338"/>
        <dbReference type="ChEBI" id="CHEBI:15377"/>
        <dbReference type="ChEBI" id="CHEBI:29969"/>
        <dbReference type="ChEBI" id="CHEBI:30089"/>
        <dbReference type="ChEBI" id="CHEBI:61930"/>
        <dbReference type="EC" id="3.5.1.98"/>
    </reaction>
</comment>
<evidence type="ECO:0000256" key="1">
    <source>
        <dbReference type="ARBA" id="ARBA00022801"/>
    </source>
</evidence>
<proteinExistence type="predicted"/>
<organism evidence="5 6">
    <name type="scientific">Aedes albopictus</name>
    <name type="common">Asian tiger mosquito</name>
    <name type="synonym">Stegomyia albopicta</name>
    <dbReference type="NCBI Taxonomy" id="7160"/>
    <lineage>
        <taxon>Eukaryota</taxon>
        <taxon>Metazoa</taxon>
        <taxon>Ecdysozoa</taxon>
        <taxon>Arthropoda</taxon>
        <taxon>Hexapoda</taxon>
        <taxon>Insecta</taxon>
        <taxon>Pterygota</taxon>
        <taxon>Neoptera</taxon>
        <taxon>Endopterygota</taxon>
        <taxon>Diptera</taxon>
        <taxon>Nematocera</taxon>
        <taxon>Culicoidea</taxon>
        <taxon>Culicidae</taxon>
        <taxon>Culicinae</taxon>
        <taxon>Aedini</taxon>
        <taxon>Aedes</taxon>
        <taxon>Stegomyia</taxon>
    </lineage>
</organism>
<dbReference type="RefSeq" id="XP_019563890.3">
    <property type="nucleotide sequence ID" value="XM_019708345.3"/>
</dbReference>
<feature type="region of interest" description="Disordered" evidence="3">
    <location>
        <begin position="1"/>
        <end position="43"/>
    </location>
</feature>
<dbReference type="PANTHER" id="PTHR10625">
    <property type="entry name" value="HISTONE DEACETYLASE HDAC1-RELATED"/>
    <property type="match status" value="1"/>
</dbReference>
<dbReference type="InterPro" id="IPR000286">
    <property type="entry name" value="HDACs"/>
</dbReference>
<feature type="compositionally biased region" description="Polar residues" evidence="3">
    <location>
        <begin position="1"/>
        <end position="14"/>
    </location>
</feature>
<dbReference type="PRINTS" id="PR01270">
    <property type="entry name" value="HDASUPER"/>
</dbReference>
<dbReference type="EnsemblMetazoa" id="AALFPA23_024333.R36279">
    <property type="protein sequence ID" value="AALFPA23_024333.P36279"/>
    <property type="gene ID" value="AALFPA23_024333"/>
</dbReference>
<dbReference type="InterPro" id="IPR023696">
    <property type="entry name" value="Ureohydrolase_dom_sf"/>
</dbReference>
<dbReference type="InterPro" id="IPR023801">
    <property type="entry name" value="His_deacetylse_dom"/>
</dbReference>
<name>A0ABM2A4D8_AEDAL</name>
<keyword evidence="6" id="KW-1185">Reference proteome</keyword>
<evidence type="ECO:0000256" key="3">
    <source>
        <dbReference type="SAM" id="MobiDB-lite"/>
    </source>
</evidence>
<evidence type="ECO:0000313" key="6">
    <source>
        <dbReference type="Proteomes" id="UP000069940"/>
    </source>
</evidence>
<evidence type="ECO:0000313" key="5">
    <source>
        <dbReference type="EnsemblMetazoa" id="AALFPA23_024333.P36279"/>
    </source>
</evidence>
<dbReference type="InterPro" id="IPR037138">
    <property type="entry name" value="His_deacetylse_dom_sf"/>
</dbReference>
<dbReference type="PANTHER" id="PTHR10625:SF23">
    <property type="entry name" value="HISTONE DEACETYLASE 11"/>
    <property type="match status" value="1"/>
</dbReference>
<dbReference type="GeneID" id="109432046"/>
<dbReference type="CDD" id="cd09993">
    <property type="entry name" value="HDAC_classIV"/>
    <property type="match status" value="1"/>
</dbReference>
<dbReference type="Proteomes" id="UP000069940">
    <property type="component" value="Unassembled WGS sequence"/>
</dbReference>
<keyword evidence="1" id="KW-0378">Hydrolase</keyword>
<reference evidence="5" key="2">
    <citation type="submission" date="2025-05" db="UniProtKB">
        <authorList>
            <consortium name="EnsemblMetazoa"/>
        </authorList>
    </citation>
    <scope>IDENTIFICATION</scope>
    <source>
        <strain evidence="5">Foshan</strain>
    </source>
</reference>
<protein>
    <recommendedName>
        <fullName evidence="4">Histone deacetylase domain-containing protein</fullName>
    </recommendedName>
</protein>
<dbReference type="InterPro" id="IPR044150">
    <property type="entry name" value="HDAC_classIV"/>
</dbReference>
<evidence type="ECO:0000259" key="4">
    <source>
        <dbReference type="Pfam" id="PF00850"/>
    </source>
</evidence>
<reference evidence="6" key="1">
    <citation type="journal article" date="2015" name="Proc. Natl. Acad. Sci. U.S.A.">
        <title>Genome sequence of the Asian Tiger mosquito, Aedes albopictus, reveals insights into its biology, genetics, and evolution.</title>
        <authorList>
            <person name="Chen X.G."/>
            <person name="Jiang X."/>
            <person name="Gu J."/>
            <person name="Xu M."/>
            <person name="Wu Y."/>
            <person name="Deng Y."/>
            <person name="Zhang C."/>
            <person name="Bonizzoni M."/>
            <person name="Dermauw W."/>
            <person name="Vontas J."/>
            <person name="Armbruster P."/>
            <person name="Huang X."/>
            <person name="Yang Y."/>
            <person name="Zhang H."/>
            <person name="He W."/>
            <person name="Peng H."/>
            <person name="Liu Y."/>
            <person name="Wu K."/>
            <person name="Chen J."/>
            <person name="Lirakis M."/>
            <person name="Topalis P."/>
            <person name="Van Leeuwen T."/>
            <person name="Hall A.B."/>
            <person name="Jiang X."/>
            <person name="Thorpe C."/>
            <person name="Mueller R.L."/>
            <person name="Sun C."/>
            <person name="Waterhouse R.M."/>
            <person name="Yan G."/>
            <person name="Tu Z.J."/>
            <person name="Fang X."/>
            <person name="James A.A."/>
        </authorList>
    </citation>
    <scope>NUCLEOTIDE SEQUENCE [LARGE SCALE GENOMIC DNA]</scope>
    <source>
        <strain evidence="6">Foshan</strain>
    </source>
</reference>
<evidence type="ECO:0000256" key="2">
    <source>
        <dbReference type="ARBA" id="ARBA00048287"/>
    </source>
</evidence>
<dbReference type="Pfam" id="PF00850">
    <property type="entry name" value="Hist_deacetyl"/>
    <property type="match status" value="1"/>
</dbReference>
<dbReference type="Gene3D" id="3.40.800.20">
    <property type="entry name" value="Histone deacetylase domain"/>
    <property type="match status" value="1"/>
</dbReference>
<dbReference type="SUPFAM" id="SSF52768">
    <property type="entry name" value="Arginase/deacetylase"/>
    <property type="match status" value="1"/>
</dbReference>